<gene>
    <name evidence="1" type="ordered locus">Fraau_1965</name>
</gene>
<evidence type="ECO:0000313" key="2">
    <source>
        <dbReference type="Proteomes" id="UP000005234"/>
    </source>
</evidence>
<proteinExistence type="predicted"/>
<dbReference type="OrthoDB" id="5518417at2"/>
<sequence>MSENNKSTAFNDKYYEEHFNLEFLPKKCMLCQSGSLNRKGHLIPKFISTQIKKKLDIPTLRYSTVTDQGLINEGRHRQDTLALQFLCDNCENRLGLAESAFSNSQFRPRLEGAQIPDMDRLTHDFITSIAWKYATFNSFKKVGSNSLSRIEPEIEKARKYLAGEQESNPFDIYFINLERVSEVMENTDSNRFLYNITLRDREINPIQLIGDTWFPGTSSGIPIITVRLGPLCYIIAPSGHLHLLRCMPEERPSPHNIVELEVTQDIINLLISLEGGFIDGIPSRINNPAMEYEMR</sequence>
<organism evidence="1 2">
    <name type="scientific">Frateuria aurantia (strain ATCC 33424 / DSM 6220 / KCTC 2777 / LMG 1558 / NBRC 3245 / NCIMB 13370)</name>
    <name type="common">Acetobacter aurantius</name>
    <dbReference type="NCBI Taxonomy" id="767434"/>
    <lineage>
        <taxon>Bacteria</taxon>
        <taxon>Pseudomonadati</taxon>
        <taxon>Pseudomonadota</taxon>
        <taxon>Gammaproteobacteria</taxon>
        <taxon>Lysobacterales</taxon>
        <taxon>Rhodanobacteraceae</taxon>
        <taxon>Frateuria</taxon>
    </lineage>
</organism>
<reference evidence="1" key="1">
    <citation type="submission" date="2012-02" db="EMBL/GenBank/DDBJ databases">
        <title>The complete genome of Frateuria aurantia DSM 6220.</title>
        <authorList>
            <consortium name="US DOE Joint Genome Institute (JGI-PGF)"/>
            <person name="Lucas S."/>
            <person name="Copeland A."/>
            <person name="Lapidus A."/>
            <person name="Glavina del Rio T."/>
            <person name="Dalin E."/>
            <person name="Tice H."/>
            <person name="Bruce D."/>
            <person name="Goodwin L."/>
            <person name="Pitluck S."/>
            <person name="Peters L."/>
            <person name="Ovchinnikova G."/>
            <person name="Teshima H."/>
            <person name="Kyrpides N."/>
            <person name="Mavromatis K."/>
            <person name="Ivanova N."/>
            <person name="Brettin T."/>
            <person name="Detter J.C."/>
            <person name="Han C."/>
            <person name="Larimer F."/>
            <person name="Land M."/>
            <person name="Hauser L."/>
            <person name="Markowitz V."/>
            <person name="Cheng J.-F."/>
            <person name="Hugenholtz P."/>
            <person name="Woyke T."/>
            <person name="Wu D."/>
            <person name="Brambilla E."/>
            <person name="Klenk H.-P."/>
            <person name="Eisen J.A."/>
        </authorList>
    </citation>
    <scope>NUCLEOTIDE SEQUENCE</scope>
    <source>
        <strain evidence="1">DSM 6220</strain>
    </source>
</reference>
<accession>H8L1U2</accession>
<protein>
    <recommendedName>
        <fullName evidence="3">HNH endonuclease 5 domain-containing protein</fullName>
    </recommendedName>
</protein>
<evidence type="ECO:0000313" key="1">
    <source>
        <dbReference type="EMBL" id="AFC86353.1"/>
    </source>
</evidence>
<dbReference type="KEGG" id="fau:Fraau_1965"/>
<dbReference type="HOGENOM" id="CLU_956014_0_0_6"/>
<dbReference type="EMBL" id="CP003350">
    <property type="protein sequence ID" value="AFC86353.1"/>
    <property type="molecule type" value="Genomic_DNA"/>
</dbReference>
<keyword evidence="2" id="KW-1185">Reference proteome</keyword>
<dbReference type="Proteomes" id="UP000005234">
    <property type="component" value="Chromosome"/>
</dbReference>
<dbReference type="AlphaFoldDB" id="H8L1U2"/>
<dbReference type="RefSeq" id="WP_014403356.1">
    <property type="nucleotide sequence ID" value="NC_017033.1"/>
</dbReference>
<evidence type="ECO:0008006" key="3">
    <source>
        <dbReference type="Google" id="ProtNLM"/>
    </source>
</evidence>
<name>H8L1U2_FRAAD</name>